<dbReference type="AlphaFoldDB" id="A0A3G6J0J0"/>
<evidence type="ECO:0000313" key="2">
    <source>
        <dbReference type="Proteomes" id="UP000271587"/>
    </source>
</evidence>
<dbReference type="PROSITE" id="PS51257">
    <property type="entry name" value="PROKAR_LIPOPROTEIN"/>
    <property type="match status" value="1"/>
</dbReference>
<dbReference type="OrthoDB" id="4422274at2"/>
<keyword evidence="2" id="KW-1185">Reference proteome</keyword>
<dbReference type="SUPFAM" id="SSF63829">
    <property type="entry name" value="Calcium-dependent phosphotriesterase"/>
    <property type="match status" value="1"/>
</dbReference>
<proteinExistence type="predicted"/>
<accession>A0A3G6J0J0</accession>
<name>A0A3G6J0J0_9CORY</name>
<protein>
    <recommendedName>
        <fullName evidence="3">Prolipoprotein LppL</fullName>
    </recommendedName>
</protein>
<dbReference type="EMBL" id="CP033897">
    <property type="protein sequence ID" value="AZA11436.1"/>
    <property type="molecule type" value="Genomic_DNA"/>
</dbReference>
<sequence length="332" mass="35182" precursor="true">MSNASKILGIALCTATLAGCGTTVTEVAKDDQAPVGNASPAASPQQTQPDGTVIGMPAISDLDVIGNTLAVRSEDALLIGTVEGQKFVQQHKVDLSKECGDVTASTSSFISACPDDVKEIHFDGNISTHPVDHPASVAVKTSSGEIITGNKDQDEVWVYREGQEPKNIRVEKNTDQMIRVGNDDGPDAVVRINREYSVIQDVHWEDNEPGPILRVGSGVGTIAPGERGVLLASDTVGNQLALYAASEIIRLHQTIDTPPSPWAVAWDQQRQWAWTVSTQDNVLLAYSPATGTLERQQELRAVENATSLAVTEDGVVVAGSNSGAGLQIITPK</sequence>
<organism evidence="1 2">
    <name type="scientific">Corynebacterium gerontici</name>
    <dbReference type="NCBI Taxonomy" id="2079234"/>
    <lineage>
        <taxon>Bacteria</taxon>
        <taxon>Bacillati</taxon>
        <taxon>Actinomycetota</taxon>
        <taxon>Actinomycetes</taxon>
        <taxon>Mycobacteriales</taxon>
        <taxon>Corynebacteriaceae</taxon>
        <taxon>Corynebacterium</taxon>
    </lineage>
</organism>
<dbReference type="RefSeq" id="WP_123934033.1">
    <property type="nucleotide sequence ID" value="NZ_CP033897.1"/>
</dbReference>
<gene>
    <name evidence="1" type="ORF">CGERO_05640</name>
</gene>
<dbReference type="KEGG" id="cgk:CGERO_05640"/>
<reference evidence="1 2" key="1">
    <citation type="submission" date="2018-11" db="EMBL/GenBank/DDBJ databases">
        <authorList>
            <person name="Kleinhagauer T."/>
            <person name="Glaeser S.P."/>
            <person name="Spergser J."/>
            <person name="Ruckert C."/>
            <person name="Kaempfer P."/>
            <person name="Busse H.-J."/>
        </authorList>
    </citation>
    <scope>NUCLEOTIDE SEQUENCE [LARGE SCALE GENOMIC DNA]</scope>
    <source>
        <strain evidence="1 2">W8</strain>
    </source>
</reference>
<evidence type="ECO:0008006" key="3">
    <source>
        <dbReference type="Google" id="ProtNLM"/>
    </source>
</evidence>
<dbReference type="Proteomes" id="UP000271587">
    <property type="component" value="Chromosome"/>
</dbReference>
<dbReference type="Gene3D" id="2.130.10.10">
    <property type="entry name" value="YVTN repeat-like/Quinoprotein amine dehydrogenase"/>
    <property type="match status" value="1"/>
</dbReference>
<evidence type="ECO:0000313" key="1">
    <source>
        <dbReference type="EMBL" id="AZA11436.1"/>
    </source>
</evidence>
<dbReference type="InterPro" id="IPR015943">
    <property type="entry name" value="WD40/YVTN_repeat-like_dom_sf"/>
</dbReference>